<feature type="region of interest" description="Disordered" evidence="1">
    <location>
        <begin position="88"/>
        <end position="117"/>
    </location>
</feature>
<evidence type="ECO:0008006" key="4">
    <source>
        <dbReference type="Google" id="ProtNLM"/>
    </source>
</evidence>
<dbReference type="AlphaFoldDB" id="A0A1L7X3T5"/>
<dbReference type="EMBL" id="FJOG01000014">
    <property type="protein sequence ID" value="CZR59657.1"/>
    <property type="molecule type" value="Genomic_DNA"/>
</dbReference>
<protein>
    <recommendedName>
        <fullName evidence="4">Ubiquitin 3 binding protein But2 C-terminal domain-containing protein</fullName>
    </recommendedName>
</protein>
<name>A0A1L7X3T5_9HELO</name>
<accession>A0A1L7X3T5</accession>
<evidence type="ECO:0000256" key="1">
    <source>
        <dbReference type="SAM" id="MobiDB-lite"/>
    </source>
</evidence>
<sequence>MAFLQTHRSVNGSKLVLGPCISFMPVHNPNVSFKRELLLWSLQHLWQQGNTYLPIAMDVRLYEEQALSSSVDPLQYLNSNLPRVQHELPLRCSRSPPPSRGRNPHASRTPTPAALPRSCTTITPTSLQQLDNTWPDVPVSRALFSGSSNLMVTHDNINASNPTHSLQLLEFSIPPSSSTCQLQITDPSCSTTFTNSTDYIVPLPVHLKVISLHQNSLPTNGSICYNDIFGSDAAVVLSWDFGDVTMSAGDTKIFNSEGCPRPTTNGESGKVWYVIDYEMEEVEGEWSEWMMLQQDGNLEKRVEMNGVYLTYC</sequence>
<gene>
    <name evidence="2" type="ORF">PAC_09551</name>
</gene>
<evidence type="ECO:0000313" key="2">
    <source>
        <dbReference type="EMBL" id="CZR59657.1"/>
    </source>
</evidence>
<reference evidence="2 3" key="1">
    <citation type="submission" date="2016-03" db="EMBL/GenBank/DDBJ databases">
        <authorList>
            <person name="Ploux O."/>
        </authorList>
    </citation>
    <scope>NUCLEOTIDE SEQUENCE [LARGE SCALE GENOMIC DNA]</scope>
    <source>
        <strain evidence="2 3">UAMH 11012</strain>
    </source>
</reference>
<proteinExistence type="predicted"/>
<dbReference type="Proteomes" id="UP000184330">
    <property type="component" value="Unassembled WGS sequence"/>
</dbReference>
<organism evidence="2 3">
    <name type="scientific">Phialocephala subalpina</name>
    <dbReference type="NCBI Taxonomy" id="576137"/>
    <lineage>
        <taxon>Eukaryota</taxon>
        <taxon>Fungi</taxon>
        <taxon>Dikarya</taxon>
        <taxon>Ascomycota</taxon>
        <taxon>Pezizomycotina</taxon>
        <taxon>Leotiomycetes</taxon>
        <taxon>Helotiales</taxon>
        <taxon>Mollisiaceae</taxon>
        <taxon>Phialocephala</taxon>
        <taxon>Phialocephala fortinii species complex</taxon>
    </lineage>
</organism>
<evidence type="ECO:0000313" key="3">
    <source>
        <dbReference type="Proteomes" id="UP000184330"/>
    </source>
</evidence>
<dbReference type="OrthoDB" id="3558723at2759"/>
<keyword evidence="3" id="KW-1185">Reference proteome</keyword>